<dbReference type="PANTHER" id="PTHR24015:SF1915">
    <property type="entry name" value="OS03G0582100 PROTEIN"/>
    <property type="match status" value="1"/>
</dbReference>
<dbReference type="PANTHER" id="PTHR24015">
    <property type="entry name" value="OS07G0578800 PROTEIN-RELATED"/>
    <property type="match status" value="1"/>
</dbReference>
<dbReference type="OrthoDB" id="185373at2759"/>
<keyword evidence="5" id="KW-1185">Reference proteome</keyword>
<dbReference type="FunFam" id="1.25.40.10:FF:001093">
    <property type="entry name" value="Pentatricopeptide repeat-containing protein At2g34400"/>
    <property type="match status" value="1"/>
</dbReference>
<gene>
    <name evidence="4" type="ORF">SI8410_11015915</name>
</gene>
<feature type="repeat" description="PPR" evidence="2">
    <location>
        <begin position="343"/>
        <end position="377"/>
    </location>
</feature>
<evidence type="ECO:0000256" key="1">
    <source>
        <dbReference type="ARBA" id="ARBA00022737"/>
    </source>
</evidence>
<sequence>MAAPLISQSFPCCRSPPPEEPGRGAAARPTGKPGGRGDGKFNGHLKRLRGGGGLRGAFEYAGTTRKSISPEVNSPPYGHLPEVFSTEEIQGRGLQFQAQIVKRGFDFTQSSCSHLLNLYASCGSLELACQIFDVSSQRKSLVSWNQIISGYARSGLVKEALTFFSQMRDLGFSPDQFTFSAIFDAVDRHRELALGQQLHSLSVKLGLGGEEFVSNSLIKMYASCGDLADSMQVFGQISNKTSAVAWNSMMARLLENGFHEDALELYQQMLRAGVKPTPPTFSSVLNALAGLGAAMEGAQVHAQVVIHSFSSNLILQTALLDLYTKCSDLESGKKVFRSMNLKNAVAWNTMIRACSQMGLLEEALLLFCSMRKEGPSPDEFTFPALLLGAASTELAPRELESLHAHIIKAGLETDPFVAASLISMYSGFRKLEDARLAFHDAGWIDAGLCSSMISACMKNEEEDEVLGFFVKMLEMGIEPNKFIISSLLTACAHLAALVLGTQIHAYTVKRSYPLDVAAKNSLLTMYSCCGCIVEAVRVFDSIKAPSLISFNSMISAFAHHGRAAEAWRLFQRMQADGRIPDEGTFLALLSAFNHAGWVREGLTLVNSMRGGHGLEPTYRHHACVVDMLARSGEIEEAVKRMKRIPMKPEPSLWRVVLGACSKHGRIEMGRAVAELLLEVEPDEGSTYILLANTYSILGRREEAGGVWELMEERGIAKDDAASWIEVNGRTHVFRAGDRSHPHTVEIYRELNGLTREAKLLGYEPGGVGLTS</sequence>
<dbReference type="InterPro" id="IPR002885">
    <property type="entry name" value="PPR_rpt"/>
</dbReference>
<dbReference type="Proteomes" id="UP000663760">
    <property type="component" value="Chromosome 11"/>
</dbReference>
<feature type="region of interest" description="Disordered" evidence="3">
    <location>
        <begin position="1"/>
        <end position="50"/>
    </location>
</feature>
<feature type="repeat" description="PPR" evidence="2">
    <location>
        <begin position="242"/>
        <end position="276"/>
    </location>
</feature>
<dbReference type="InterPro" id="IPR046848">
    <property type="entry name" value="E_motif"/>
</dbReference>
<dbReference type="NCBIfam" id="TIGR00756">
    <property type="entry name" value="PPR"/>
    <property type="match status" value="5"/>
</dbReference>
<dbReference type="EMBL" id="LR746274">
    <property type="protein sequence ID" value="CAA7405237.1"/>
    <property type="molecule type" value="Genomic_DNA"/>
</dbReference>
<dbReference type="Pfam" id="PF01535">
    <property type="entry name" value="PPR"/>
    <property type="match status" value="3"/>
</dbReference>
<dbReference type="SUPFAM" id="SSF48452">
    <property type="entry name" value="TPR-like"/>
    <property type="match status" value="1"/>
</dbReference>
<accession>A0A7I8L5D3</accession>
<dbReference type="Pfam" id="PF20430">
    <property type="entry name" value="Eplus_motif"/>
    <property type="match status" value="1"/>
</dbReference>
<feature type="repeat" description="PPR" evidence="2">
    <location>
        <begin position="140"/>
        <end position="174"/>
    </location>
</feature>
<evidence type="ECO:0000256" key="3">
    <source>
        <dbReference type="SAM" id="MobiDB-lite"/>
    </source>
</evidence>
<dbReference type="InterPro" id="IPR011990">
    <property type="entry name" value="TPR-like_helical_dom_sf"/>
</dbReference>
<dbReference type="Pfam" id="PF13041">
    <property type="entry name" value="PPR_2"/>
    <property type="match status" value="4"/>
</dbReference>
<dbReference type="GO" id="GO:0003723">
    <property type="term" value="F:RNA binding"/>
    <property type="evidence" value="ECO:0007669"/>
    <property type="project" value="InterPro"/>
</dbReference>
<dbReference type="InterPro" id="IPR046849">
    <property type="entry name" value="E2_motif"/>
</dbReference>
<dbReference type="Pfam" id="PF20431">
    <property type="entry name" value="E_motif"/>
    <property type="match status" value="1"/>
</dbReference>
<reference evidence="4" key="1">
    <citation type="submission" date="2020-02" db="EMBL/GenBank/DDBJ databases">
        <authorList>
            <person name="Scholz U."/>
            <person name="Mascher M."/>
            <person name="Fiebig A."/>
        </authorList>
    </citation>
    <scope>NUCLEOTIDE SEQUENCE</scope>
</reference>
<evidence type="ECO:0000256" key="2">
    <source>
        <dbReference type="PROSITE-ProRule" id="PRU00708"/>
    </source>
</evidence>
<evidence type="ECO:0000313" key="5">
    <source>
        <dbReference type="Proteomes" id="UP000663760"/>
    </source>
</evidence>
<feature type="repeat" description="PPR" evidence="2">
    <location>
        <begin position="445"/>
        <end position="479"/>
    </location>
</feature>
<name>A0A7I8L5D3_SPIIN</name>
<dbReference type="FunFam" id="1.25.40.10:FF:000381">
    <property type="entry name" value="Pentatricopeptide repeat-containing protein"/>
    <property type="match status" value="2"/>
</dbReference>
<organism evidence="4 5">
    <name type="scientific">Spirodela intermedia</name>
    <name type="common">Intermediate duckweed</name>
    <dbReference type="NCBI Taxonomy" id="51605"/>
    <lineage>
        <taxon>Eukaryota</taxon>
        <taxon>Viridiplantae</taxon>
        <taxon>Streptophyta</taxon>
        <taxon>Embryophyta</taxon>
        <taxon>Tracheophyta</taxon>
        <taxon>Spermatophyta</taxon>
        <taxon>Magnoliopsida</taxon>
        <taxon>Liliopsida</taxon>
        <taxon>Araceae</taxon>
        <taxon>Lemnoideae</taxon>
        <taxon>Spirodela</taxon>
    </lineage>
</organism>
<dbReference type="InterPro" id="IPR046960">
    <property type="entry name" value="PPR_At4g14850-like_plant"/>
</dbReference>
<evidence type="ECO:0000313" key="4">
    <source>
        <dbReference type="EMBL" id="CAA7405237.1"/>
    </source>
</evidence>
<proteinExistence type="predicted"/>
<dbReference type="AlphaFoldDB" id="A0A7I8L5D3"/>
<protein>
    <submittedName>
        <fullName evidence="4">Uncharacterized protein</fullName>
    </submittedName>
</protein>
<keyword evidence="1" id="KW-0677">Repeat</keyword>
<dbReference type="Gene3D" id="1.25.40.10">
    <property type="entry name" value="Tetratricopeptide repeat domain"/>
    <property type="match status" value="6"/>
</dbReference>
<feature type="repeat" description="PPR" evidence="2">
    <location>
        <begin position="546"/>
        <end position="580"/>
    </location>
</feature>
<dbReference type="PROSITE" id="PS51375">
    <property type="entry name" value="PPR"/>
    <property type="match status" value="5"/>
</dbReference>
<feature type="compositionally biased region" description="Polar residues" evidence="3">
    <location>
        <begin position="1"/>
        <end position="10"/>
    </location>
</feature>
<dbReference type="GO" id="GO:0009451">
    <property type="term" value="P:RNA modification"/>
    <property type="evidence" value="ECO:0007669"/>
    <property type="project" value="InterPro"/>
</dbReference>